<feature type="compositionally biased region" description="Polar residues" evidence="1">
    <location>
        <begin position="38"/>
        <end position="62"/>
    </location>
</feature>
<protein>
    <submittedName>
        <fullName evidence="2">7389_t:CDS:1</fullName>
    </submittedName>
</protein>
<sequence length="164" mass="17996">KQGPRREERLLTPPLSSINLNRHNLPIRHASYDIPHNDLSSSPSQDGGNGNLGISSFRTRATSVGGAQRPQKSKYGQSEDPNMSLLLPPSPSASKFIINNNPQAQNSPTKSSTILNAGPELRSLKMDNYRGTSEVFEDLSKTTDDLIQWLTLLDAGINQLLTKF</sequence>
<name>A0A9N9CXI0_9GLOM</name>
<dbReference type="Proteomes" id="UP000789706">
    <property type="component" value="Unassembled WGS sequence"/>
</dbReference>
<dbReference type="AlphaFoldDB" id="A0A9N9CXI0"/>
<feature type="region of interest" description="Disordered" evidence="1">
    <location>
        <begin position="1"/>
        <end position="115"/>
    </location>
</feature>
<keyword evidence="3" id="KW-1185">Reference proteome</keyword>
<accession>A0A9N9CXI0</accession>
<feature type="non-terminal residue" evidence="2">
    <location>
        <position position="1"/>
    </location>
</feature>
<evidence type="ECO:0000313" key="2">
    <source>
        <dbReference type="EMBL" id="CAG8615575.1"/>
    </source>
</evidence>
<reference evidence="2" key="1">
    <citation type="submission" date="2021-06" db="EMBL/GenBank/DDBJ databases">
        <authorList>
            <person name="Kallberg Y."/>
            <person name="Tangrot J."/>
            <person name="Rosling A."/>
        </authorList>
    </citation>
    <scope>NUCLEOTIDE SEQUENCE</scope>
    <source>
        <strain evidence="2">AZ414A</strain>
    </source>
</reference>
<evidence type="ECO:0000256" key="1">
    <source>
        <dbReference type="SAM" id="MobiDB-lite"/>
    </source>
</evidence>
<comment type="caution">
    <text evidence="2">The sequence shown here is derived from an EMBL/GenBank/DDBJ whole genome shotgun (WGS) entry which is preliminary data.</text>
</comment>
<dbReference type="OrthoDB" id="2996338at2759"/>
<feature type="compositionally biased region" description="Basic and acidic residues" evidence="1">
    <location>
        <begin position="1"/>
        <end position="10"/>
    </location>
</feature>
<feature type="compositionally biased region" description="Polar residues" evidence="1">
    <location>
        <begin position="97"/>
        <end position="115"/>
    </location>
</feature>
<gene>
    <name evidence="2" type="ORF">DEBURN_LOCUS10154</name>
</gene>
<organism evidence="2 3">
    <name type="scientific">Diversispora eburnea</name>
    <dbReference type="NCBI Taxonomy" id="1213867"/>
    <lineage>
        <taxon>Eukaryota</taxon>
        <taxon>Fungi</taxon>
        <taxon>Fungi incertae sedis</taxon>
        <taxon>Mucoromycota</taxon>
        <taxon>Glomeromycotina</taxon>
        <taxon>Glomeromycetes</taxon>
        <taxon>Diversisporales</taxon>
        <taxon>Diversisporaceae</taxon>
        <taxon>Diversispora</taxon>
    </lineage>
</organism>
<dbReference type="EMBL" id="CAJVPK010002620">
    <property type="protein sequence ID" value="CAG8615575.1"/>
    <property type="molecule type" value="Genomic_DNA"/>
</dbReference>
<proteinExistence type="predicted"/>
<evidence type="ECO:0000313" key="3">
    <source>
        <dbReference type="Proteomes" id="UP000789706"/>
    </source>
</evidence>